<comment type="caution">
    <text evidence="3">The sequence shown here is derived from an EMBL/GenBank/DDBJ whole genome shotgun (WGS) entry which is preliminary data.</text>
</comment>
<feature type="compositionally biased region" description="Basic and acidic residues" evidence="1">
    <location>
        <begin position="26"/>
        <end position="35"/>
    </location>
</feature>
<proteinExistence type="predicted"/>
<dbReference type="InterPro" id="IPR012337">
    <property type="entry name" value="RNaseH-like_sf"/>
</dbReference>
<dbReference type="CDD" id="cd06222">
    <property type="entry name" value="RNase_H_like"/>
    <property type="match status" value="1"/>
</dbReference>
<accession>A0A834SIA9</accession>
<reference evidence="3" key="1">
    <citation type="submission" date="2020-09" db="EMBL/GenBank/DDBJ databases">
        <title>Genome-Enabled Discovery of Anthraquinone Biosynthesis in Senna tora.</title>
        <authorList>
            <person name="Kang S.-H."/>
            <person name="Pandey R.P."/>
            <person name="Lee C.-M."/>
            <person name="Sim J.-S."/>
            <person name="Jeong J.-T."/>
            <person name="Choi B.-S."/>
            <person name="Jung M."/>
            <person name="Ginzburg D."/>
            <person name="Zhao K."/>
            <person name="Won S.Y."/>
            <person name="Oh T.-J."/>
            <person name="Yu Y."/>
            <person name="Kim N.-H."/>
            <person name="Lee O.R."/>
            <person name="Lee T.-H."/>
            <person name="Bashyal P."/>
            <person name="Kim T.-S."/>
            <person name="Lee W.-H."/>
            <person name="Kawkins C."/>
            <person name="Kim C.-K."/>
            <person name="Kim J.S."/>
            <person name="Ahn B.O."/>
            <person name="Rhee S.Y."/>
            <person name="Sohng J.K."/>
        </authorList>
    </citation>
    <scope>NUCLEOTIDE SEQUENCE</scope>
    <source>
        <tissue evidence="3">Leaf</tissue>
    </source>
</reference>
<dbReference type="InterPro" id="IPR044730">
    <property type="entry name" value="RNase_H-like_dom_plant"/>
</dbReference>
<evidence type="ECO:0000259" key="2">
    <source>
        <dbReference type="Pfam" id="PF13456"/>
    </source>
</evidence>
<dbReference type="EMBL" id="JAAIUW010000013">
    <property type="protein sequence ID" value="KAF7804910.1"/>
    <property type="molecule type" value="Genomic_DNA"/>
</dbReference>
<protein>
    <submittedName>
        <fullName evidence="3">Putative reverse transcriptase</fullName>
    </submittedName>
</protein>
<name>A0A834SIA9_9FABA</name>
<evidence type="ECO:0000256" key="1">
    <source>
        <dbReference type="SAM" id="MobiDB-lite"/>
    </source>
</evidence>
<evidence type="ECO:0000313" key="3">
    <source>
        <dbReference type="EMBL" id="KAF7804910.1"/>
    </source>
</evidence>
<keyword evidence="3" id="KW-0808">Transferase</keyword>
<dbReference type="OrthoDB" id="1432416at2759"/>
<dbReference type="Proteomes" id="UP000634136">
    <property type="component" value="Unassembled WGS sequence"/>
</dbReference>
<dbReference type="Pfam" id="PF13456">
    <property type="entry name" value="RVT_3"/>
    <property type="match status" value="1"/>
</dbReference>
<dbReference type="InterPro" id="IPR036397">
    <property type="entry name" value="RNaseH_sf"/>
</dbReference>
<gene>
    <name evidence="3" type="ORF">G2W53_044021</name>
</gene>
<feature type="compositionally biased region" description="Polar residues" evidence="1">
    <location>
        <begin position="1"/>
        <end position="11"/>
    </location>
</feature>
<dbReference type="GO" id="GO:0004523">
    <property type="term" value="F:RNA-DNA hybrid ribonuclease activity"/>
    <property type="evidence" value="ECO:0007669"/>
    <property type="project" value="InterPro"/>
</dbReference>
<dbReference type="AlphaFoldDB" id="A0A834SIA9"/>
<feature type="region of interest" description="Disordered" evidence="1">
    <location>
        <begin position="1"/>
        <end position="35"/>
    </location>
</feature>
<feature type="domain" description="RNase H type-1" evidence="2">
    <location>
        <begin position="224"/>
        <end position="345"/>
    </location>
</feature>
<keyword evidence="4" id="KW-1185">Reference proteome</keyword>
<keyword evidence="3" id="KW-0695">RNA-directed DNA polymerase</keyword>
<keyword evidence="3" id="KW-0548">Nucleotidyltransferase</keyword>
<dbReference type="InterPro" id="IPR002156">
    <property type="entry name" value="RNaseH_domain"/>
</dbReference>
<dbReference type="InterPro" id="IPR053151">
    <property type="entry name" value="RNase_H-like"/>
</dbReference>
<evidence type="ECO:0000313" key="4">
    <source>
        <dbReference type="Proteomes" id="UP000634136"/>
    </source>
</evidence>
<sequence length="381" mass="43097">MTNPHYSSPPSKATEPGGRPNPKPPDPSKQKQKDSEYFEQLNQIRISQKIWTESGGTLSDLGATQVYTNRLCGLTDLGYHGPKFTWKRNGVMERCHNVEESELHATRDCYIIKQGWMKLLDPNNHDDFFSLGLEDWISKNLSGKEKNWNSKFALMCWLNWKHRNEQVFNNKQGSVASLMCKLEYHLSILKESGLLNGSSIGPNHLDKEIWIHWSPPKGSCVKVNVDGSHWSHSGQIACGGVFRDAYGNWILGFAKNLGKGNSLMAELKGIWIGLSLAWEHNLRNLIIETDSLLALKLIQENVDKAHTMSPLISSIRTMLSREWYVSLNHTYREGNRVADILANYAHNVPFGECVLDKISDVCSSVLYDDARGLCLNRRVAT</sequence>
<dbReference type="GO" id="GO:0003964">
    <property type="term" value="F:RNA-directed DNA polymerase activity"/>
    <property type="evidence" value="ECO:0007669"/>
    <property type="project" value="UniProtKB-KW"/>
</dbReference>
<dbReference type="Gene3D" id="3.30.420.10">
    <property type="entry name" value="Ribonuclease H-like superfamily/Ribonuclease H"/>
    <property type="match status" value="1"/>
</dbReference>
<dbReference type="PANTHER" id="PTHR47723">
    <property type="entry name" value="OS05G0353850 PROTEIN"/>
    <property type="match status" value="1"/>
</dbReference>
<dbReference type="SUPFAM" id="SSF53098">
    <property type="entry name" value="Ribonuclease H-like"/>
    <property type="match status" value="1"/>
</dbReference>
<dbReference type="PANTHER" id="PTHR47723:SF19">
    <property type="entry name" value="POLYNUCLEOTIDYL TRANSFERASE, RIBONUCLEASE H-LIKE SUPERFAMILY PROTEIN"/>
    <property type="match status" value="1"/>
</dbReference>
<dbReference type="GO" id="GO:0003676">
    <property type="term" value="F:nucleic acid binding"/>
    <property type="evidence" value="ECO:0007669"/>
    <property type="project" value="InterPro"/>
</dbReference>
<organism evidence="3 4">
    <name type="scientific">Senna tora</name>
    <dbReference type="NCBI Taxonomy" id="362788"/>
    <lineage>
        <taxon>Eukaryota</taxon>
        <taxon>Viridiplantae</taxon>
        <taxon>Streptophyta</taxon>
        <taxon>Embryophyta</taxon>
        <taxon>Tracheophyta</taxon>
        <taxon>Spermatophyta</taxon>
        <taxon>Magnoliopsida</taxon>
        <taxon>eudicotyledons</taxon>
        <taxon>Gunneridae</taxon>
        <taxon>Pentapetalae</taxon>
        <taxon>rosids</taxon>
        <taxon>fabids</taxon>
        <taxon>Fabales</taxon>
        <taxon>Fabaceae</taxon>
        <taxon>Caesalpinioideae</taxon>
        <taxon>Cassia clade</taxon>
        <taxon>Senna</taxon>
    </lineage>
</organism>